<dbReference type="InterPro" id="IPR044511">
    <property type="entry name" value="At1g03370/At5g50170-like"/>
</dbReference>
<dbReference type="AlphaFoldDB" id="A0AAP0WVN6"/>
<dbReference type="Gene3D" id="2.30.29.30">
    <property type="entry name" value="Pleckstrin-homology domain (PH domain)/Phosphotyrosine-binding domain (PTB)"/>
    <property type="match status" value="1"/>
</dbReference>
<evidence type="ECO:0000313" key="7">
    <source>
        <dbReference type="EMBL" id="KAK9278108.1"/>
    </source>
</evidence>
<keyword evidence="3" id="KW-1133">Transmembrane helix</keyword>
<comment type="caution">
    <text evidence="7">The sequence shown here is derived from an EMBL/GenBank/DDBJ whole genome shotgun (WGS) entry which is preliminary data.</text>
</comment>
<evidence type="ECO:0000256" key="3">
    <source>
        <dbReference type="ARBA" id="ARBA00022989"/>
    </source>
</evidence>
<evidence type="ECO:0000259" key="6">
    <source>
        <dbReference type="PROSITE" id="PS51778"/>
    </source>
</evidence>
<dbReference type="Pfam" id="PF00168">
    <property type="entry name" value="C2"/>
    <property type="match status" value="2"/>
</dbReference>
<dbReference type="GO" id="GO:0016020">
    <property type="term" value="C:membrane"/>
    <property type="evidence" value="ECO:0007669"/>
    <property type="project" value="UniProtKB-SubCell"/>
</dbReference>
<accession>A0AAP0WVN6</accession>
<feature type="domain" description="VASt" evidence="6">
    <location>
        <begin position="849"/>
        <end position="1005"/>
    </location>
</feature>
<organism evidence="7 8">
    <name type="scientific">Liquidambar formosana</name>
    <name type="common">Formosan gum</name>
    <dbReference type="NCBI Taxonomy" id="63359"/>
    <lineage>
        <taxon>Eukaryota</taxon>
        <taxon>Viridiplantae</taxon>
        <taxon>Streptophyta</taxon>
        <taxon>Embryophyta</taxon>
        <taxon>Tracheophyta</taxon>
        <taxon>Spermatophyta</taxon>
        <taxon>Magnoliopsida</taxon>
        <taxon>eudicotyledons</taxon>
        <taxon>Gunneridae</taxon>
        <taxon>Pentapetalae</taxon>
        <taxon>Saxifragales</taxon>
        <taxon>Altingiaceae</taxon>
        <taxon>Liquidambar</taxon>
    </lineage>
</organism>
<evidence type="ECO:0008006" key="9">
    <source>
        <dbReference type="Google" id="ProtNLM"/>
    </source>
</evidence>
<dbReference type="Pfam" id="PF16016">
    <property type="entry name" value="VASt"/>
    <property type="match status" value="2"/>
</dbReference>
<dbReference type="InterPro" id="IPR004182">
    <property type="entry name" value="GRAM"/>
</dbReference>
<dbReference type="InterPro" id="IPR000008">
    <property type="entry name" value="C2_dom"/>
</dbReference>
<dbReference type="Proteomes" id="UP001415857">
    <property type="component" value="Unassembled WGS sequence"/>
</dbReference>
<dbReference type="SMART" id="SM00239">
    <property type="entry name" value="C2"/>
    <property type="match status" value="2"/>
</dbReference>
<dbReference type="SUPFAM" id="SSF49562">
    <property type="entry name" value="C2 domain (Calcium/lipid-binding domain, CaLB)"/>
    <property type="match status" value="2"/>
</dbReference>
<dbReference type="PROSITE" id="PS50004">
    <property type="entry name" value="C2"/>
    <property type="match status" value="2"/>
</dbReference>
<feature type="domain" description="VASt" evidence="6">
    <location>
        <begin position="247"/>
        <end position="420"/>
    </location>
</feature>
<dbReference type="SMART" id="SM00568">
    <property type="entry name" value="GRAM"/>
    <property type="match status" value="1"/>
</dbReference>
<dbReference type="InterPro" id="IPR035892">
    <property type="entry name" value="C2_domain_sf"/>
</dbReference>
<proteinExistence type="predicted"/>
<dbReference type="PANTHER" id="PTHR46296:SF7">
    <property type="entry name" value="C2 DOMAIN-CONTAINING PROTEIN"/>
    <property type="match status" value="1"/>
</dbReference>
<name>A0AAP0WVN6_LIQFO</name>
<keyword evidence="4" id="KW-0472">Membrane</keyword>
<feature type="domain" description="C2" evidence="5">
    <location>
        <begin position="1"/>
        <end position="101"/>
    </location>
</feature>
<feature type="domain" description="C2" evidence="5">
    <location>
        <begin position="514"/>
        <end position="633"/>
    </location>
</feature>
<gene>
    <name evidence="7" type="ORF">L1049_027666</name>
</gene>
<comment type="subcellular location">
    <subcellularLocation>
        <location evidence="1">Membrane</location>
        <topology evidence="1">Single-pass membrane protein</topology>
    </subcellularLocation>
</comment>
<dbReference type="Pfam" id="PF02893">
    <property type="entry name" value="GRAM"/>
    <property type="match status" value="1"/>
</dbReference>
<evidence type="ECO:0000256" key="1">
    <source>
        <dbReference type="ARBA" id="ARBA00004167"/>
    </source>
</evidence>
<protein>
    <recommendedName>
        <fullName evidence="9">C2 and GRAM domain-containing protein</fullName>
    </recommendedName>
</protein>
<keyword evidence="2" id="KW-0812">Transmembrane</keyword>
<reference evidence="7 8" key="1">
    <citation type="journal article" date="2024" name="Plant J.">
        <title>Genome sequences and population genomics reveal climatic adaptation and genomic divergence between two closely related sweetgum species.</title>
        <authorList>
            <person name="Xu W.Q."/>
            <person name="Ren C.Q."/>
            <person name="Zhang X.Y."/>
            <person name="Comes H.P."/>
            <person name="Liu X.H."/>
            <person name="Li Y.G."/>
            <person name="Kettle C.J."/>
            <person name="Jalonen R."/>
            <person name="Gaisberger H."/>
            <person name="Ma Y.Z."/>
            <person name="Qiu Y.X."/>
        </authorList>
    </citation>
    <scope>NUCLEOTIDE SEQUENCE [LARGE SCALE GENOMIC DNA]</scope>
    <source>
        <strain evidence="7">Hangzhou</strain>
    </source>
</reference>
<evidence type="ECO:0000259" key="5">
    <source>
        <dbReference type="PROSITE" id="PS50004"/>
    </source>
</evidence>
<evidence type="ECO:0000256" key="4">
    <source>
        <dbReference type="ARBA" id="ARBA00023136"/>
    </source>
</evidence>
<dbReference type="CDD" id="cd00030">
    <property type="entry name" value="C2"/>
    <property type="match status" value="2"/>
</dbReference>
<dbReference type="PROSITE" id="PS51778">
    <property type="entry name" value="VAST"/>
    <property type="match status" value="2"/>
</dbReference>
<dbReference type="EMBL" id="JBBPBK010000009">
    <property type="protein sequence ID" value="KAK9278108.1"/>
    <property type="molecule type" value="Genomic_DNA"/>
</dbReference>
<evidence type="ECO:0000256" key="2">
    <source>
        <dbReference type="ARBA" id="ARBA00022692"/>
    </source>
</evidence>
<sequence>MRFYVYMLEGRNLPVEDSYVKLQVGKLKSKTRVLWKSLNPVWNEEFVFRVHDIKDDLVVSVFHHDGDSGFFNGSGELVGRARIPVSAVAGEANQTLPPTWFSLEKPKTERFINEDCGKILLTLSLHGRDHETSTNPVLYAHSSVKTGEPKELEGPYILSQDIYSSKAPSRKITEGKQLMKTIANRLERFFHKNEDASRSDESSDVSCTLSDYEDCMEEEDPSSCSFEKSIEMMQSRDDEQEIPENLPGGVLLDQTYVEQPNDLNAFLFAPNSQFRRDLAELQGTTDVQEGPWTWKSADMSCLTRVVTYTKGATKLVKAVKATEEQTYTRACGREFAVLVNVSTPDVPYGTTFKVELLYKIMPGPENSSGEESSRLVLSWGIKFNQNTMMRGMIESGVRQGLKESFDQFANLLAQNFKILDSTDLSDKDHMLATLQTEQQSDWELATQYFWNFTVVSTICMVLYVILHILLCGSGKLQGLEFKGLDLPDSFGELITCGILIIQLERVYNMVSHFVQARLQRGSDNGVKSQGDGWVLTVALIEGVNLASLDASGFSDPYVVFTCNGKTRTSSVKLQTREPQWNEILEFDAMEEPPSVLDVEVFDFDGPFDQATSLGHAEINFLKHASTELADLWVTLEGKLAQSSQSKLHLRIFLDNNNGLETIKEYLTKMEKEVGKKLNLQSPHRNSTFQKLFGLPPEEFLISNFSCSLKRKMPLQGRLFLSARIVGFYANLFGHKTKFFFLWEDMEDIQVLPASLASVGSPSLVIVLRKGRGIDARHGAKSQDEDGRLRFYFHSFVSFNVASRTIMALWRTRTLTPEQKAQFAEEQQDLDERPVLLEDTCSTLDVEDANMYKVYSATLPVNIKALMEMFDGGDLEHRVMGKSGCLNYLTTSWEPVKPDVFERSLCYKFNRYVSIFGGEVNCTQQKSPIANGEGWIVKEVMALHNVPFGDYFRVHFRYLIEKSALAHGACKCDVYIKITWPKKHQVPAENHSEHNREVYPSIEGNI</sequence>
<evidence type="ECO:0000313" key="8">
    <source>
        <dbReference type="Proteomes" id="UP001415857"/>
    </source>
</evidence>
<dbReference type="PANTHER" id="PTHR46296">
    <property type="entry name" value="BNAA05G37250D PROTEIN"/>
    <property type="match status" value="1"/>
</dbReference>
<dbReference type="Gene3D" id="2.60.40.150">
    <property type="entry name" value="C2 domain"/>
    <property type="match status" value="2"/>
</dbReference>
<dbReference type="InterPro" id="IPR011993">
    <property type="entry name" value="PH-like_dom_sf"/>
</dbReference>
<dbReference type="InterPro" id="IPR031968">
    <property type="entry name" value="VASt"/>
</dbReference>
<keyword evidence="8" id="KW-1185">Reference proteome</keyword>